<keyword evidence="4" id="KW-1185">Reference proteome</keyword>
<feature type="region of interest" description="Disordered" evidence="1">
    <location>
        <begin position="212"/>
        <end position="265"/>
    </location>
</feature>
<feature type="compositionally biased region" description="Basic and acidic residues" evidence="1">
    <location>
        <begin position="41"/>
        <end position="63"/>
    </location>
</feature>
<evidence type="ECO:0000259" key="2">
    <source>
        <dbReference type="PROSITE" id="PS50812"/>
    </source>
</evidence>
<evidence type="ECO:0000313" key="4">
    <source>
        <dbReference type="Proteomes" id="UP000077266"/>
    </source>
</evidence>
<feature type="compositionally biased region" description="Low complexity" evidence="1">
    <location>
        <begin position="1"/>
        <end position="31"/>
    </location>
</feature>
<dbReference type="Gene3D" id="2.30.30.140">
    <property type="match status" value="1"/>
</dbReference>
<dbReference type="PROSITE" id="PS50812">
    <property type="entry name" value="PWWP"/>
    <property type="match status" value="1"/>
</dbReference>
<accession>A0A165KSE5</accession>
<dbReference type="STRING" id="1314781.A0A165KSE5"/>
<feature type="compositionally biased region" description="Low complexity" evidence="1">
    <location>
        <begin position="64"/>
        <end position="75"/>
    </location>
</feature>
<feature type="compositionally biased region" description="Acidic residues" evidence="1">
    <location>
        <begin position="225"/>
        <end position="241"/>
    </location>
</feature>
<feature type="region of interest" description="Disordered" evidence="1">
    <location>
        <begin position="1"/>
        <end position="101"/>
    </location>
</feature>
<protein>
    <recommendedName>
        <fullName evidence="2">PWWP domain-containing protein</fullName>
    </recommendedName>
</protein>
<organism evidence="3 4">
    <name type="scientific">Exidia glandulosa HHB12029</name>
    <dbReference type="NCBI Taxonomy" id="1314781"/>
    <lineage>
        <taxon>Eukaryota</taxon>
        <taxon>Fungi</taxon>
        <taxon>Dikarya</taxon>
        <taxon>Basidiomycota</taxon>
        <taxon>Agaricomycotina</taxon>
        <taxon>Agaricomycetes</taxon>
        <taxon>Auriculariales</taxon>
        <taxon>Exidiaceae</taxon>
        <taxon>Exidia</taxon>
    </lineage>
</organism>
<dbReference type="AlphaFoldDB" id="A0A165KSE5"/>
<sequence length="265" mass="28279">MADTAPPADAAAPDAAAAAPATKTKAPAKAPAKGKSKKAAAPKEAKQPTRSRPPREPKKKPEPEAAAAPEPVAAKRTARTTRNGAVKPPRNPIIAPIKIPKGRKGLPQGTIVWAKMPGFPWYPGAVFAENDGTIPTKVKSQKPDNAAKDKVHLIRFTGEKNRVTWGWIPAGQLQTFNESADADAKILKNQRYKSAKERREVRIAHRKALEALEKDGVKVTKAPTDDEDDDKEDEEPMDTAEDGAAKTNGDATAMEQDPPAASSDA</sequence>
<reference evidence="3 4" key="1">
    <citation type="journal article" date="2016" name="Mol. Biol. Evol.">
        <title>Comparative Genomics of Early-Diverging Mushroom-Forming Fungi Provides Insights into the Origins of Lignocellulose Decay Capabilities.</title>
        <authorList>
            <person name="Nagy L.G."/>
            <person name="Riley R."/>
            <person name="Tritt A."/>
            <person name="Adam C."/>
            <person name="Daum C."/>
            <person name="Floudas D."/>
            <person name="Sun H."/>
            <person name="Yadav J.S."/>
            <person name="Pangilinan J."/>
            <person name="Larsson K.H."/>
            <person name="Matsuura K."/>
            <person name="Barry K."/>
            <person name="Labutti K."/>
            <person name="Kuo R."/>
            <person name="Ohm R.A."/>
            <person name="Bhattacharya S.S."/>
            <person name="Shirouzu T."/>
            <person name="Yoshinaga Y."/>
            <person name="Martin F.M."/>
            <person name="Grigoriev I.V."/>
            <person name="Hibbett D.S."/>
        </authorList>
    </citation>
    <scope>NUCLEOTIDE SEQUENCE [LARGE SCALE GENOMIC DNA]</scope>
    <source>
        <strain evidence="3 4">HHB12029</strain>
    </source>
</reference>
<feature type="domain" description="PWWP" evidence="2">
    <location>
        <begin position="108"/>
        <end position="179"/>
    </location>
</feature>
<dbReference type="Pfam" id="PF00855">
    <property type="entry name" value="PWWP"/>
    <property type="match status" value="1"/>
</dbReference>
<dbReference type="InParanoid" id="A0A165KSE5"/>
<dbReference type="OrthoDB" id="20839at2759"/>
<dbReference type="InterPro" id="IPR000313">
    <property type="entry name" value="PWWP_dom"/>
</dbReference>
<name>A0A165KSE5_EXIGL</name>
<gene>
    <name evidence="3" type="ORF">EXIGLDRAFT_765035</name>
</gene>
<dbReference type="Proteomes" id="UP000077266">
    <property type="component" value="Unassembled WGS sequence"/>
</dbReference>
<dbReference type="EMBL" id="KV425938">
    <property type="protein sequence ID" value="KZV96800.1"/>
    <property type="molecule type" value="Genomic_DNA"/>
</dbReference>
<evidence type="ECO:0000256" key="1">
    <source>
        <dbReference type="SAM" id="MobiDB-lite"/>
    </source>
</evidence>
<dbReference type="SUPFAM" id="SSF63748">
    <property type="entry name" value="Tudor/PWWP/MBT"/>
    <property type="match status" value="1"/>
</dbReference>
<evidence type="ECO:0000313" key="3">
    <source>
        <dbReference type="EMBL" id="KZV96800.1"/>
    </source>
</evidence>
<proteinExistence type="predicted"/>